<keyword evidence="3" id="KW-0804">Transcription</keyword>
<dbReference type="InterPro" id="IPR023772">
    <property type="entry name" value="DNA-bd_HTH_TetR-type_CS"/>
</dbReference>
<dbReference type="InterPro" id="IPR041478">
    <property type="entry name" value="TetR_C_27"/>
</dbReference>
<dbReference type="InterPro" id="IPR050109">
    <property type="entry name" value="HTH-type_TetR-like_transc_reg"/>
</dbReference>
<evidence type="ECO:0000259" key="5">
    <source>
        <dbReference type="PROSITE" id="PS50977"/>
    </source>
</evidence>
<reference evidence="6 7" key="1">
    <citation type="submission" date="2021-03" db="EMBL/GenBank/DDBJ databases">
        <title>Genomic Encyclopedia of Type Strains, Phase IV (KMG-IV): sequencing the most valuable type-strain genomes for metagenomic binning, comparative biology and taxonomic classification.</title>
        <authorList>
            <person name="Goeker M."/>
        </authorList>
    </citation>
    <scope>NUCLEOTIDE SEQUENCE [LARGE SCALE GENOMIC DNA]</scope>
    <source>
        <strain evidence="6 7">DSM 26048</strain>
    </source>
</reference>
<accession>A0ABS4J5M6</accession>
<dbReference type="Pfam" id="PF00440">
    <property type="entry name" value="TetR_N"/>
    <property type="match status" value="1"/>
</dbReference>
<organism evidence="6 7">
    <name type="scientific">Paenibacillus eucommiae</name>
    <dbReference type="NCBI Taxonomy" id="1355755"/>
    <lineage>
        <taxon>Bacteria</taxon>
        <taxon>Bacillati</taxon>
        <taxon>Bacillota</taxon>
        <taxon>Bacilli</taxon>
        <taxon>Bacillales</taxon>
        <taxon>Paenibacillaceae</taxon>
        <taxon>Paenibacillus</taxon>
    </lineage>
</organism>
<dbReference type="RefSeq" id="WP_209976954.1">
    <property type="nucleotide sequence ID" value="NZ_JAGGLB010000031.1"/>
</dbReference>
<dbReference type="PANTHER" id="PTHR30055">
    <property type="entry name" value="HTH-TYPE TRANSCRIPTIONAL REGULATOR RUTR"/>
    <property type="match status" value="1"/>
</dbReference>
<sequence>MEKSAEFLTRDQILIATEETLRRYGVAKTSVTDVAKALNVSHGTLYRHFKSKAELLEGATAKWLDEKIIRPLKDVCHDPSLEGALHLKTYLQTLIGLKQHYAREDEELFTMYAKVTEESAELIDQHVGHLIEQMSEILIRGAIQADNPARLARTIFYATSRFHHPAHAYEWKHANMEQEFADVWTLIEKGFL</sequence>
<evidence type="ECO:0000256" key="4">
    <source>
        <dbReference type="PROSITE-ProRule" id="PRU00335"/>
    </source>
</evidence>
<evidence type="ECO:0000256" key="1">
    <source>
        <dbReference type="ARBA" id="ARBA00023015"/>
    </source>
</evidence>
<evidence type="ECO:0000313" key="7">
    <source>
        <dbReference type="Proteomes" id="UP001519287"/>
    </source>
</evidence>
<evidence type="ECO:0000256" key="3">
    <source>
        <dbReference type="ARBA" id="ARBA00023163"/>
    </source>
</evidence>
<evidence type="ECO:0000256" key="2">
    <source>
        <dbReference type="ARBA" id="ARBA00023125"/>
    </source>
</evidence>
<gene>
    <name evidence="6" type="ORF">J2Z66_006775</name>
</gene>
<dbReference type="PANTHER" id="PTHR30055:SF151">
    <property type="entry name" value="TRANSCRIPTIONAL REGULATORY PROTEIN"/>
    <property type="match status" value="1"/>
</dbReference>
<dbReference type="PROSITE" id="PS50977">
    <property type="entry name" value="HTH_TETR_2"/>
    <property type="match status" value="1"/>
</dbReference>
<dbReference type="EMBL" id="JAGGLB010000031">
    <property type="protein sequence ID" value="MBP1995133.1"/>
    <property type="molecule type" value="Genomic_DNA"/>
</dbReference>
<keyword evidence="1" id="KW-0805">Transcription regulation</keyword>
<protein>
    <submittedName>
        <fullName evidence="6">AcrR family transcriptional regulator</fullName>
    </submittedName>
</protein>
<evidence type="ECO:0000313" key="6">
    <source>
        <dbReference type="EMBL" id="MBP1995133.1"/>
    </source>
</evidence>
<name>A0ABS4J5M6_9BACL</name>
<feature type="DNA-binding region" description="H-T-H motif" evidence="4">
    <location>
        <begin position="30"/>
        <end position="49"/>
    </location>
</feature>
<feature type="domain" description="HTH tetR-type" evidence="5">
    <location>
        <begin position="7"/>
        <end position="67"/>
    </location>
</feature>
<keyword evidence="7" id="KW-1185">Reference proteome</keyword>
<proteinExistence type="predicted"/>
<dbReference type="Proteomes" id="UP001519287">
    <property type="component" value="Unassembled WGS sequence"/>
</dbReference>
<dbReference type="InterPro" id="IPR009057">
    <property type="entry name" value="Homeodomain-like_sf"/>
</dbReference>
<dbReference type="InterPro" id="IPR001647">
    <property type="entry name" value="HTH_TetR"/>
</dbReference>
<dbReference type="SUPFAM" id="SSF46689">
    <property type="entry name" value="Homeodomain-like"/>
    <property type="match status" value="1"/>
</dbReference>
<keyword evidence="2 4" id="KW-0238">DNA-binding</keyword>
<dbReference type="Gene3D" id="1.10.357.10">
    <property type="entry name" value="Tetracycline Repressor, domain 2"/>
    <property type="match status" value="1"/>
</dbReference>
<dbReference type="Pfam" id="PF17935">
    <property type="entry name" value="TetR_C_27"/>
    <property type="match status" value="1"/>
</dbReference>
<comment type="caution">
    <text evidence="6">The sequence shown here is derived from an EMBL/GenBank/DDBJ whole genome shotgun (WGS) entry which is preliminary data.</text>
</comment>
<dbReference type="PRINTS" id="PR00455">
    <property type="entry name" value="HTHTETR"/>
</dbReference>
<dbReference type="PROSITE" id="PS01081">
    <property type="entry name" value="HTH_TETR_1"/>
    <property type="match status" value="1"/>
</dbReference>